<evidence type="ECO:0000256" key="6">
    <source>
        <dbReference type="ARBA" id="ARBA00022694"/>
    </source>
</evidence>
<feature type="binding site" evidence="7">
    <location>
        <position position="86"/>
    </location>
    <ligand>
        <name>S-adenosyl-L-methionine</name>
        <dbReference type="ChEBI" id="CHEBI:59789"/>
    </ligand>
</feature>
<feature type="binding site" evidence="7">
    <location>
        <position position="34"/>
    </location>
    <ligand>
        <name>S-adenosyl-L-methionine</name>
        <dbReference type="ChEBI" id="CHEBI:59789"/>
    </ligand>
</feature>
<dbReference type="PANTHER" id="PTHR23417:SF14">
    <property type="entry name" value="PENTACOTRIPEPTIDE-REPEAT REGION OF PRORP DOMAIN-CONTAINING PROTEIN"/>
    <property type="match status" value="1"/>
</dbReference>
<dbReference type="EC" id="2.1.1.33" evidence="7"/>
<comment type="function">
    <text evidence="2 7">Catalyzes the formation of N(7)-methylguanine at position 46 (m7G46) in tRNA.</text>
</comment>
<feature type="binding site" evidence="7">
    <location>
        <position position="111"/>
    </location>
    <ligand>
        <name>substrate</name>
    </ligand>
</feature>
<comment type="catalytic activity">
    <reaction evidence="1 7">
        <text>guanosine(46) in tRNA + S-adenosyl-L-methionine = N(7)-methylguanosine(46) in tRNA + S-adenosyl-L-homocysteine</text>
        <dbReference type="Rhea" id="RHEA:42708"/>
        <dbReference type="Rhea" id="RHEA-COMP:10188"/>
        <dbReference type="Rhea" id="RHEA-COMP:10189"/>
        <dbReference type="ChEBI" id="CHEBI:57856"/>
        <dbReference type="ChEBI" id="CHEBI:59789"/>
        <dbReference type="ChEBI" id="CHEBI:74269"/>
        <dbReference type="ChEBI" id="CHEBI:74480"/>
        <dbReference type="EC" id="2.1.1.33"/>
    </reaction>
</comment>
<dbReference type="Proteomes" id="UP001344817">
    <property type="component" value="Unassembled WGS sequence"/>
</dbReference>
<dbReference type="InterPro" id="IPR055361">
    <property type="entry name" value="tRNA_methyltr_TrmB_bact"/>
</dbReference>
<evidence type="ECO:0000313" key="9">
    <source>
        <dbReference type="Proteomes" id="UP001344817"/>
    </source>
</evidence>
<dbReference type="InterPro" id="IPR003358">
    <property type="entry name" value="tRNA_(Gua-N-7)_MeTrfase_Trmb"/>
</dbReference>
<keyword evidence="5 7" id="KW-0949">S-adenosyl-L-methionine</keyword>
<keyword evidence="3 7" id="KW-0489">Methyltransferase</keyword>
<dbReference type="NCBIfam" id="TIGR00091">
    <property type="entry name" value="tRNA (guanosine(46)-N7)-methyltransferase TrmB"/>
    <property type="match status" value="1"/>
</dbReference>
<name>A0ABU7MM61_9BACT</name>
<proteinExistence type="inferred from homology"/>
<comment type="pathway">
    <text evidence="7">tRNA modification; N(7)-methylguanine-tRNA biosynthesis.</text>
</comment>
<evidence type="ECO:0000256" key="3">
    <source>
        <dbReference type="ARBA" id="ARBA00022603"/>
    </source>
</evidence>
<feature type="binding site" evidence="7">
    <location>
        <position position="59"/>
    </location>
    <ligand>
        <name>S-adenosyl-L-methionine</name>
        <dbReference type="ChEBI" id="CHEBI:59789"/>
    </ligand>
</feature>
<evidence type="ECO:0000256" key="2">
    <source>
        <dbReference type="ARBA" id="ARBA00003015"/>
    </source>
</evidence>
<gene>
    <name evidence="7 8" type="primary">trmB</name>
    <name evidence="8" type="ORF">V2E24_03475</name>
</gene>
<evidence type="ECO:0000256" key="7">
    <source>
        <dbReference type="HAMAP-Rule" id="MF_01057"/>
    </source>
</evidence>
<dbReference type="GO" id="GO:0008176">
    <property type="term" value="F:tRNA (guanine(46)-N7)-methyltransferase activity"/>
    <property type="evidence" value="ECO:0007669"/>
    <property type="project" value="UniProtKB-EC"/>
</dbReference>
<accession>A0ABU7MM61</accession>
<organism evidence="8 9">
    <name type="scientific">Mycoplasmopsis ciconiae</name>
    <dbReference type="NCBI Taxonomy" id="561067"/>
    <lineage>
        <taxon>Bacteria</taxon>
        <taxon>Bacillati</taxon>
        <taxon>Mycoplasmatota</taxon>
        <taxon>Mycoplasmoidales</taxon>
        <taxon>Metamycoplasmataceae</taxon>
        <taxon>Mycoplasmopsis</taxon>
    </lineage>
</organism>
<keyword evidence="9" id="KW-1185">Reference proteome</keyword>
<dbReference type="EMBL" id="JAZDWZ010000015">
    <property type="protein sequence ID" value="MEE3928622.1"/>
    <property type="molecule type" value="Genomic_DNA"/>
</dbReference>
<dbReference type="PROSITE" id="PS51625">
    <property type="entry name" value="SAM_MT_TRMB"/>
    <property type="match status" value="1"/>
</dbReference>
<dbReference type="Pfam" id="PF02390">
    <property type="entry name" value="Methyltransf_4"/>
    <property type="match status" value="1"/>
</dbReference>
<feature type="binding site" evidence="7">
    <location>
        <begin position="181"/>
        <end position="184"/>
    </location>
    <ligand>
        <name>substrate</name>
    </ligand>
</feature>
<evidence type="ECO:0000313" key="8">
    <source>
        <dbReference type="EMBL" id="MEE3928622.1"/>
    </source>
</evidence>
<dbReference type="NCBIfam" id="NF001080">
    <property type="entry name" value="PRK00121.2-2"/>
    <property type="match status" value="1"/>
</dbReference>
<feature type="region of interest" description="Interaction with RNA" evidence="7">
    <location>
        <begin position="113"/>
        <end position="118"/>
    </location>
</feature>
<dbReference type="SUPFAM" id="SSF53335">
    <property type="entry name" value="S-adenosyl-L-methionine-dependent methyltransferases"/>
    <property type="match status" value="1"/>
</dbReference>
<comment type="caution">
    <text evidence="8">The sequence shown here is derived from an EMBL/GenBank/DDBJ whole genome shotgun (WGS) entry which is preliminary data.</text>
</comment>
<evidence type="ECO:0000256" key="5">
    <source>
        <dbReference type="ARBA" id="ARBA00022691"/>
    </source>
</evidence>
<dbReference type="HAMAP" id="MF_01057">
    <property type="entry name" value="tRNA_methyltr_TrmB"/>
    <property type="match status" value="1"/>
</dbReference>
<reference evidence="8" key="1">
    <citation type="submission" date="2024-01" db="EMBL/GenBank/DDBJ databases">
        <title>Genome sequence of Mycoplasma ciconiae type strain DSM 25251.</title>
        <authorList>
            <person name="Spergser J."/>
        </authorList>
    </citation>
    <scope>NUCLEOTIDE SEQUENCE [LARGE SCALE GENOMIC DNA]</scope>
    <source>
        <strain evidence="8">DSM 25251</strain>
    </source>
</reference>
<dbReference type="PANTHER" id="PTHR23417">
    <property type="entry name" value="3-DEOXY-D-MANNO-OCTULOSONIC-ACID TRANSFERASE/TRNA GUANINE-N 7 - -METHYLTRANSFERASE"/>
    <property type="match status" value="1"/>
</dbReference>
<keyword evidence="6 7" id="KW-0819">tRNA processing</keyword>
<dbReference type="RefSeq" id="WP_330501035.1">
    <property type="nucleotide sequence ID" value="NZ_JAZDWZ010000015.1"/>
</dbReference>
<feature type="binding site" evidence="7">
    <location>
        <position position="143"/>
    </location>
    <ligand>
        <name>substrate</name>
    </ligand>
</feature>
<dbReference type="Gene3D" id="3.40.50.150">
    <property type="entry name" value="Vaccinia Virus protein VP39"/>
    <property type="match status" value="1"/>
</dbReference>
<keyword evidence="4 7" id="KW-0808">Transferase</keyword>
<evidence type="ECO:0000256" key="4">
    <source>
        <dbReference type="ARBA" id="ARBA00022679"/>
    </source>
</evidence>
<comment type="similarity">
    <text evidence="7">Belongs to the class I-like SAM-binding methyltransferase superfamily. TrmB family.</text>
</comment>
<feature type="binding site" evidence="7">
    <location>
        <position position="107"/>
    </location>
    <ligand>
        <name>S-adenosyl-L-methionine</name>
        <dbReference type="ChEBI" id="CHEBI:59789"/>
    </ligand>
</feature>
<protein>
    <recommendedName>
        <fullName evidence="7">tRNA (guanine-N(7)-)-methyltransferase</fullName>
        <ecNumber evidence="7">2.1.1.33</ecNumber>
    </recommendedName>
    <alternativeName>
        <fullName evidence="7">tRNA (guanine(46)-N(7))-methyltransferase</fullName>
    </alternativeName>
    <alternativeName>
        <fullName evidence="7">tRNA(m7G46)-methyltransferase</fullName>
    </alternativeName>
</protein>
<dbReference type="CDD" id="cd02440">
    <property type="entry name" value="AdoMet_MTases"/>
    <property type="match status" value="1"/>
</dbReference>
<sequence>MRLRNDKNAQYILDSYEYTAKTFPIVLKNTDVVEIGAGKGEMITQLAKLNPQTTYYAFEKYPTVAAKIVKKAKELQLNNLIIVCKDAKDLSELFTGQCDTLWLTFSDPWPKVRHEKRRLTYKTFLNQYKDILTNQGLLKFKSDNDKLFEYSLESLQNNNWIIINQTNDLHNSEFNQNNIPTGYEIKWSSLGKNINYLEAKHK</sequence>
<evidence type="ECO:0000256" key="1">
    <source>
        <dbReference type="ARBA" id="ARBA00000142"/>
    </source>
</evidence>
<dbReference type="InterPro" id="IPR029063">
    <property type="entry name" value="SAM-dependent_MTases_sf"/>
</dbReference>